<protein>
    <submittedName>
        <fullName evidence="2">Uncharacterized protein</fullName>
    </submittedName>
</protein>
<name>A0A3S0NH02_9GAMM</name>
<proteinExistence type="predicted"/>
<organism evidence="2">
    <name type="scientific">Billgrantia gudaonensis</name>
    <dbReference type="NCBI Taxonomy" id="376427"/>
    <lineage>
        <taxon>Bacteria</taxon>
        <taxon>Pseudomonadati</taxon>
        <taxon>Pseudomonadota</taxon>
        <taxon>Gammaproteobacteria</taxon>
        <taxon>Oceanospirillales</taxon>
        <taxon>Halomonadaceae</taxon>
        <taxon>Billgrantia</taxon>
    </lineage>
</organism>
<dbReference type="EMBL" id="RXHI01000025">
    <property type="protein sequence ID" value="RUA22067.1"/>
    <property type="molecule type" value="Genomic_DNA"/>
</dbReference>
<reference evidence="2" key="1">
    <citation type="submission" date="2018-12" db="EMBL/GenBank/DDBJ databases">
        <authorList>
            <person name="Jadhav K."/>
            <person name="Kushwaha B."/>
            <person name="Jadhav I."/>
        </authorList>
    </citation>
    <scope>NUCLEOTIDE SEQUENCE [LARGE SCALE GENOMIC DNA]</scope>
    <source>
        <strain evidence="2">SBS 10</strain>
    </source>
</reference>
<comment type="caution">
    <text evidence="2">The sequence shown here is derived from an EMBL/GenBank/DDBJ whole genome shotgun (WGS) entry which is preliminary data.</text>
</comment>
<sequence>MVVLDLEVTTTRVSPYQQWPSKSSETASYYCVRWRPPTTSWLGSPATHFSGASSSRSGSSMQHASDRSDE</sequence>
<dbReference type="AlphaFoldDB" id="A0A3S0NH02"/>
<gene>
    <name evidence="2" type="ORF">DSL92_08040</name>
</gene>
<feature type="region of interest" description="Disordered" evidence="1">
    <location>
        <begin position="38"/>
        <end position="70"/>
    </location>
</feature>
<evidence type="ECO:0000313" key="2">
    <source>
        <dbReference type="EMBL" id="RUA22067.1"/>
    </source>
</evidence>
<evidence type="ECO:0000256" key="1">
    <source>
        <dbReference type="SAM" id="MobiDB-lite"/>
    </source>
</evidence>
<feature type="compositionally biased region" description="Low complexity" evidence="1">
    <location>
        <begin position="50"/>
        <end position="60"/>
    </location>
</feature>
<accession>A0A3S0NH02</accession>